<proteinExistence type="predicted"/>
<dbReference type="AlphaFoldDB" id="A0A0R3S663"/>
<keyword evidence="1" id="KW-1185">Reference proteome</keyword>
<protein>
    <submittedName>
        <fullName evidence="2">RebB like protein</fullName>
    </submittedName>
</protein>
<evidence type="ECO:0000313" key="1">
    <source>
        <dbReference type="Proteomes" id="UP000050640"/>
    </source>
</evidence>
<name>A0A0R3S663_9BILA</name>
<organism evidence="1 2">
    <name type="scientific">Elaeophora elaphi</name>
    <dbReference type="NCBI Taxonomy" id="1147741"/>
    <lineage>
        <taxon>Eukaryota</taxon>
        <taxon>Metazoa</taxon>
        <taxon>Ecdysozoa</taxon>
        <taxon>Nematoda</taxon>
        <taxon>Chromadorea</taxon>
        <taxon>Rhabditida</taxon>
        <taxon>Spirurina</taxon>
        <taxon>Spiruromorpha</taxon>
        <taxon>Filarioidea</taxon>
        <taxon>Onchocercidae</taxon>
        <taxon>Elaeophora</taxon>
    </lineage>
</organism>
<reference evidence="2" key="1">
    <citation type="submission" date="2017-02" db="UniProtKB">
        <authorList>
            <consortium name="WormBaseParasite"/>
        </authorList>
    </citation>
    <scope>IDENTIFICATION</scope>
</reference>
<sequence>MMGAVNNGVHSAIQKLHTDQIQNQQMISSVMNTVEMIADTVIQLLLSQLQACKQYVDADDNAVGNDSGNLNDGSYCECGDETA</sequence>
<dbReference type="Proteomes" id="UP000050640">
    <property type="component" value="Unplaced"/>
</dbReference>
<accession>A0A0R3S663</accession>
<evidence type="ECO:0000313" key="2">
    <source>
        <dbReference type="WBParaSite" id="EEL_0001028501-mRNA-1"/>
    </source>
</evidence>
<dbReference type="WBParaSite" id="EEL_0001028501-mRNA-1">
    <property type="protein sequence ID" value="EEL_0001028501-mRNA-1"/>
    <property type="gene ID" value="EEL_0001028501"/>
</dbReference>